<keyword evidence="1" id="KW-0732">Signal</keyword>
<proteinExistence type="predicted"/>
<feature type="chain" id="PRO_5043053875" description="Isopenicillin N synthase-like Fe(2+) 2OG dioxygenase domain-containing protein" evidence="1">
    <location>
        <begin position="30"/>
        <end position="105"/>
    </location>
</feature>
<feature type="domain" description="Isopenicillin N synthase-like Fe(2+) 2OG dioxygenase" evidence="2">
    <location>
        <begin position="59"/>
        <end position="99"/>
    </location>
</feature>
<keyword evidence="4" id="KW-1185">Reference proteome</keyword>
<dbReference type="SUPFAM" id="SSF51197">
    <property type="entry name" value="Clavaminate synthase-like"/>
    <property type="match status" value="1"/>
</dbReference>
<dbReference type="Gene3D" id="2.60.120.330">
    <property type="entry name" value="B-lactam Antibiotic, Isopenicillin N Synthase, Chain"/>
    <property type="match status" value="1"/>
</dbReference>
<evidence type="ECO:0000313" key="4">
    <source>
        <dbReference type="Proteomes" id="UP001374535"/>
    </source>
</evidence>
<dbReference type="PANTHER" id="PTHR47990">
    <property type="entry name" value="2-OXOGLUTARATE (2OG) AND FE(II)-DEPENDENT OXYGENASE SUPERFAMILY PROTEIN-RELATED"/>
    <property type="match status" value="1"/>
</dbReference>
<accession>A0AAQ3P3X9</accession>
<name>A0AAQ3P3X9_VIGMU</name>
<evidence type="ECO:0000313" key="3">
    <source>
        <dbReference type="EMBL" id="WVZ19403.1"/>
    </source>
</evidence>
<organism evidence="3 4">
    <name type="scientific">Vigna mungo</name>
    <name type="common">Black gram</name>
    <name type="synonym">Phaseolus mungo</name>
    <dbReference type="NCBI Taxonomy" id="3915"/>
    <lineage>
        <taxon>Eukaryota</taxon>
        <taxon>Viridiplantae</taxon>
        <taxon>Streptophyta</taxon>
        <taxon>Embryophyta</taxon>
        <taxon>Tracheophyta</taxon>
        <taxon>Spermatophyta</taxon>
        <taxon>Magnoliopsida</taxon>
        <taxon>eudicotyledons</taxon>
        <taxon>Gunneridae</taxon>
        <taxon>Pentapetalae</taxon>
        <taxon>rosids</taxon>
        <taxon>fabids</taxon>
        <taxon>Fabales</taxon>
        <taxon>Fabaceae</taxon>
        <taxon>Papilionoideae</taxon>
        <taxon>50 kb inversion clade</taxon>
        <taxon>NPAAA clade</taxon>
        <taxon>indigoferoid/millettioid clade</taxon>
        <taxon>Phaseoleae</taxon>
        <taxon>Vigna</taxon>
    </lineage>
</organism>
<evidence type="ECO:0000256" key="1">
    <source>
        <dbReference type="SAM" id="SignalP"/>
    </source>
</evidence>
<dbReference type="Proteomes" id="UP001374535">
    <property type="component" value="Chromosome 2"/>
</dbReference>
<protein>
    <recommendedName>
        <fullName evidence="2">Isopenicillin N synthase-like Fe(2+) 2OG dioxygenase domain-containing protein</fullName>
    </recommendedName>
</protein>
<dbReference type="InterPro" id="IPR044861">
    <property type="entry name" value="IPNS-like_FE2OG_OXY"/>
</dbReference>
<dbReference type="InterPro" id="IPR050231">
    <property type="entry name" value="Iron_ascorbate_oxido_reductase"/>
</dbReference>
<evidence type="ECO:0000259" key="2">
    <source>
        <dbReference type="Pfam" id="PF03171"/>
    </source>
</evidence>
<dbReference type="AlphaFoldDB" id="A0AAQ3P3X9"/>
<dbReference type="Pfam" id="PF03171">
    <property type="entry name" value="2OG-FeII_Oxy"/>
    <property type="match status" value="1"/>
</dbReference>
<dbReference type="InterPro" id="IPR027443">
    <property type="entry name" value="IPNS-like_sf"/>
</dbReference>
<sequence length="105" mass="12019">MVFETLKTMSLKMLELCFLVLKMIMEGYGLPQHYISANGENMIITSFSRLIKYKVSESKNEYEIVLPSHTDDSVLTIVCQKDVPGLEVLSKTDKWIEVEIPMMAL</sequence>
<dbReference type="EMBL" id="CP144699">
    <property type="protein sequence ID" value="WVZ19403.1"/>
    <property type="molecule type" value="Genomic_DNA"/>
</dbReference>
<feature type="signal peptide" evidence="1">
    <location>
        <begin position="1"/>
        <end position="29"/>
    </location>
</feature>
<gene>
    <name evidence="3" type="ORF">V8G54_006725</name>
</gene>
<reference evidence="3 4" key="1">
    <citation type="journal article" date="2023" name="Life. Sci Alliance">
        <title>Evolutionary insights into 3D genome organization and epigenetic landscape of Vigna mungo.</title>
        <authorList>
            <person name="Junaid A."/>
            <person name="Singh B."/>
            <person name="Bhatia S."/>
        </authorList>
    </citation>
    <scope>NUCLEOTIDE SEQUENCE [LARGE SCALE GENOMIC DNA]</scope>
    <source>
        <strain evidence="3">Urdbean</strain>
    </source>
</reference>